<dbReference type="Pfam" id="PF20152">
    <property type="entry name" value="DUF6534"/>
    <property type="match status" value="1"/>
</dbReference>
<proteinExistence type="predicted"/>
<comment type="caution">
    <text evidence="3">The sequence shown here is derived from an EMBL/GenBank/DDBJ whole genome shotgun (WGS) entry which is preliminary data.</text>
</comment>
<name>A0AAD7E0V7_9AGAR</name>
<feature type="transmembrane region" description="Helical" evidence="1">
    <location>
        <begin position="182"/>
        <end position="204"/>
    </location>
</feature>
<keyword evidence="1" id="KW-0812">Transmembrane</keyword>
<dbReference type="PANTHER" id="PTHR40465:SF1">
    <property type="entry name" value="DUF6534 DOMAIN-CONTAINING PROTEIN"/>
    <property type="match status" value="1"/>
</dbReference>
<evidence type="ECO:0000313" key="4">
    <source>
        <dbReference type="Proteomes" id="UP001219525"/>
    </source>
</evidence>
<keyword evidence="1" id="KW-1133">Transmembrane helix</keyword>
<sequence>MLSQLDLTIGALEVGVLISSTLWGITTVQAYIYATTPSKDPRWIKFLSLHTVFAWRYIYRLTVTFYGQPAIFNDPDWSLTVSATFDGLIGVIVQMFFAYRIRLFSKSWFITSISWFGSVLGLAATLGITILSSTRTVAEFGANYGWLIEGLLSVLLAVDVINTAALSYYLNKGRTGFKSTDVVLEKLVMWTIGAVAATVQLILFKTMPNSTLWIGISLFYAKRSSLCFHRPSLNSRSVIRKGLGVTHQSSDFTATKSHSTPGQHPANHGVHVTVVQAHDSENFEMGRVKHQPDF</sequence>
<dbReference type="InterPro" id="IPR045339">
    <property type="entry name" value="DUF6534"/>
</dbReference>
<feature type="transmembrane region" description="Helical" evidence="1">
    <location>
        <begin position="46"/>
        <end position="67"/>
    </location>
</feature>
<keyword evidence="4" id="KW-1185">Reference proteome</keyword>
<dbReference type="PANTHER" id="PTHR40465">
    <property type="entry name" value="CHROMOSOME 1, WHOLE GENOME SHOTGUN SEQUENCE"/>
    <property type="match status" value="1"/>
</dbReference>
<gene>
    <name evidence="3" type="ORF">GGX14DRAFT_426920</name>
</gene>
<dbReference type="Proteomes" id="UP001219525">
    <property type="component" value="Unassembled WGS sequence"/>
</dbReference>
<keyword evidence="1" id="KW-0472">Membrane</keyword>
<feature type="transmembrane region" description="Helical" evidence="1">
    <location>
        <begin position="79"/>
        <end position="101"/>
    </location>
</feature>
<feature type="transmembrane region" description="Helical" evidence="1">
    <location>
        <begin position="108"/>
        <end position="131"/>
    </location>
</feature>
<dbReference type="EMBL" id="JARJCW010000006">
    <property type="protein sequence ID" value="KAJ7223130.1"/>
    <property type="molecule type" value="Genomic_DNA"/>
</dbReference>
<feature type="domain" description="DUF6534" evidence="2">
    <location>
        <begin position="156"/>
        <end position="236"/>
    </location>
</feature>
<organism evidence="3 4">
    <name type="scientific">Mycena pura</name>
    <dbReference type="NCBI Taxonomy" id="153505"/>
    <lineage>
        <taxon>Eukaryota</taxon>
        <taxon>Fungi</taxon>
        <taxon>Dikarya</taxon>
        <taxon>Basidiomycota</taxon>
        <taxon>Agaricomycotina</taxon>
        <taxon>Agaricomycetes</taxon>
        <taxon>Agaricomycetidae</taxon>
        <taxon>Agaricales</taxon>
        <taxon>Marasmiineae</taxon>
        <taxon>Mycenaceae</taxon>
        <taxon>Mycena</taxon>
    </lineage>
</organism>
<dbReference type="AlphaFoldDB" id="A0AAD7E0V7"/>
<reference evidence="3" key="1">
    <citation type="submission" date="2023-03" db="EMBL/GenBank/DDBJ databases">
        <title>Massive genome expansion in bonnet fungi (Mycena s.s.) driven by repeated elements and novel gene families across ecological guilds.</title>
        <authorList>
            <consortium name="Lawrence Berkeley National Laboratory"/>
            <person name="Harder C.B."/>
            <person name="Miyauchi S."/>
            <person name="Viragh M."/>
            <person name="Kuo A."/>
            <person name="Thoen E."/>
            <person name="Andreopoulos B."/>
            <person name="Lu D."/>
            <person name="Skrede I."/>
            <person name="Drula E."/>
            <person name="Henrissat B."/>
            <person name="Morin E."/>
            <person name="Kohler A."/>
            <person name="Barry K."/>
            <person name="LaButti K."/>
            <person name="Morin E."/>
            <person name="Salamov A."/>
            <person name="Lipzen A."/>
            <person name="Mereny Z."/>
            <person name="Hegedus B."/>
            <person name="Baldrian P."/>
            <person name="Stursova M."/>
            <person name="Weitz H."/>
            <person name="Taylor A."/>
            <person name="Grigoriev I.V."/>
            <person name="Nagy L.G."/>
            <person name="Martin F."/>
            <person name="Kauserud H."/>
        </authorList>
    </citation>
    <scope>NUCLEOTIDE SEQUENCE</scope>
    <source>
        <strain evidence="3">9144</strain>
    </source>
</reference>
<accession>A0AAD7E0V7</accession>
<evidence type="ECO:0000313" key="3">
    <source>
        <dbReference type="EMBL" id="KAJ7223130.1"/>
    </source>
</evidence>
<feature type="transmembrane region" description="Helical" evidence="1">
    <location>
        <begin position="151"/>
        <end position="170"/>
    </location>
</feature>
<protein>
    <recommendedName>
        <fullName evidence="2">DUF6534 domain-containing protein</fullName>
    </recommendedName>
</protein>
<feature type="transmembrane region" description="Helical" evidence="1">
    <location>
        <begin position="12"/>
        <end position="34"/>
    </location>
</feature>
<evidence type="ECO:0000259" key="2">
    <source>
        <dbReference type="Pfam" id="PF20152"/>
    </source>
</evidence>
<evidence type="ECO:0000256" key="1">
    <source>
        <dbReference type="SAM" id="Phobius"/>
    </source>
</evidence>